<keyword evidence="6 8" id="KW-0627">Porphyrin biosynthesis</keyword>
<evidence type="ECO:0000256" key="1">
    <source>
        <dbReference type="ARBA" id="ARBA00002869"/>
    </source>
</evidence>
<feature type="domain" description="Porphobilinogen deaminase C-terminal" evidence="10">
    <location>
        <begin position="227"/>
        <end position="304"/>
    </location>
</feature>
<dbReference type="SUPFAM" id="SSF53850">
    <property type="entry name" value="Periplasmic binding protein-like II"/>
    <property type="match status" value="1"/>
</dbReference>
<protein>
    <recommendedName>
        <fullName evidence="8">Porphobilinogen deaminase</fullName>
        <shortName evidence="8">PBG</shortName>
        <ecNumber evidence="8">2.5.1.61</ecNumber>
    </recommendedName>
    <alternativeName>
        <fullName evidence="8">Hydroxymethylbilane synthase</fullName>
        <shortName evidence="8">HMBS</shortName>
    </alternativeName>
    <alternativeName>
        <fullName evidence="8">Pre-uroporphyrinogen synthase</fullName>
    </alternativeName>
</protein>
<dbReference type="OrthoDB" id="9810298at2"/>
<comment type="function">
    <text evidence="1 8">Tetrapolymerization of the monopyrrole PBG into the hydroxymethylbilane pre-uroporphyrinogen in several discrete steps.</text>
</comment>
<dbReference type="AlphaFoldDB" id="A0A1T0ABY6"/>
<dbReference type="FunFam" id="3.40.190.10:FF:000004">
    <property type="entry name" value="Porphobilinogen deaminase"/>
    <property type="match status" value="1"/>
</dbReference>
<reference evidence="12 14" key="2">
    <citation type="submission" date="2018-06" db="EMBL/GenBank/DDBJ databases">
        <authorList>
            <consortium name="Pathogen Informatics"/>
            <person name="Doyle S."/>
        </authorList>
    </citation>
    <scope>NUCLEOTIDE SEQUENCE [LARGE SCALE GENOMIC DNA]</scope>
    <source>
        <strain evidence="12 14">NCTC10293</strain>
    </source>
</reference>
<dbReference type="EMBL" id="UGQE01000001">
    <property type="protein sequence ID" value="STZ10475.1"/>
    <property type="molecule type" value="Genomic_DNA"/>
</dbReference>
<dbReference type="STRING" id="34060.B0181_00740"/>
<evidence type="ECO:0000313" key="12">
    <source>
        <dbReference type="EMBL" id="STZ10475.1"/>
    </source>
</evidence>
<sequence length="323" mass="34187">MTQPTKLTIATRQSPLALWQANFIKNALETLYPAMQVELLEMVTRGDKILDTPLAKIGGKGLFVKELETALYEKRADIAVHSLKDVPMVLPEGLTLGAYCERHAPTDAFVSNDFSSLDELPKGAVLGTSSLRRECQIRAARPDLTIKSLRGNVGTRLAKLDAGEYDAIILATSGLSRLGLQSRIRHEISDEISLPAVGQGALAIECRADDAAVLSLLAPLNHTPTRLCVIAERAMNRTLEGGCQVPIAGFATIADGTLSLRGRVGSPDGAQLLLANAAAALGDDAKANEAAAEALGEQVAKDLLSQGADKILQAVYQQGSASK</sequence>
<dbReference type="InterPro" id="IPR000860">
    <property type="entry name" value="HemC"/>
</dbReference>
<dbReference type="Gene3D" id="3.30.160.40">
    <property type="entry name" value="Porphobilinogen deaminase, C-terminal domain"/>
    <property type="match status" value="1"/>
</dbReference>
<comment type="catalytic activity">
    <reaction evidence="7 8">
        <text>4 porphobilinogen + H2O = hydroxymethylbilane + 4 NH4(+)</text>
        <dbReference type="Rhea" id="RHEA:13185"/>
        <dbReference type="ChEBI" id="CHEBI:15377"/>
        <dbReference type="ChEBI" id="CHEBI:28938"/>
        <dbReference type="ChEBI" id="CHEBI:57845"/>
        <dbReference type="ChEBI" id="CHEBI:58126"/>
        <dbReference type="EC" id="2.5.1.61"/>
    </reaction>
</comment>
<comment type="miscellaneous">
    <text evidence="8">The porphobilinogen subunits are added to the dipyrromethane group.</text>
</comment>
<dbReference type="PANTHER" id="PTHR11557">
    <property type="entry name" value="PORPHOBILINOGEN DEAMINASE"/>
    <property type="match status" value="1"/>
</dbReference>
<dbReference type="Pfam" id="PF01379">
    <property type="entry name" value="Porphobil_deam"/>
    <property type="match status" value="1"/>
</dbReference>
<dbReference type="EC" id="2.5.1.61" evidence="8"/>
<dbReference type="GO" id="GO:0005737">
    <property type="term" value="C:cytoplasm"/>
    <property type="evidence" value="ECO:0007669"/>
    <property type="project" value="UniProtKB-UniRule"/>
</dbReference>
<dbReference type="EMBL" id="MUXU01000005">
    <property type="protein sequence ID" value="OOR93202.1"/>
    <property type="molecule type" value="Genomic_DNA"/>
</dbReference>
<dbReference type="GO" id="GO:0006782">
    <property type="term" value="P:protoporphyrinogen IX biosynthetic process"/>
    <property type="evidence" value="ECO:0007669"/>
    <property type="project" value="UniProtKB-UniRule"/>
</dbReference>
<comment type="similarity">
    <text evidence="3 8">Belongs to the HMBS family.</text>
</comment>
<feature type="domain" description="Porphobilinogen deaminase N-terminal" evidence="9">
    <location>
        <begin position="7"/>
        <end position="213"/>
    </location>
</feature>
<dbReference type="CDD" id="cd13646">
    <property type="entry name" value="PBP2_EcHMBS_like"/>
    <property type="match status" value="1"/>
</dbReference>
<dbReference type="InterPro" id="IPR022417">
    <property type="entry name" value="Porphobilin_deaminase_N"/>
</dbReference>
<evidence type="ECO:0000259" key="9">
    <source>
        <dbReference type="Pfam" id="PF01379"/>
    </source>
</evidence>
<dbReference type="FunFam" id="3.40.190.10:FF:000005">
    <property type="entry name" value="Porphobilinogen deaminase"/>
    <property type="match status" value="1"/>
</dbReference>
<dbReference type="RefSeq" id="WP_078275587.1">
    <property type="nucleotide sequence ID" value="NZ_CAACXO010000050.1"/>
</dbReference>
<dbReference type="SUPFAM" id="SSF54782">
    <property type="entry name" value="Porphobilinogen deaminase (hydroxymethylbilane synthase), C-terminal domain"/>
    <property type="match status" value="1"/>
</dbReference>
<keyword evidence="13" id="KW-1185">Reference proteome</keyword>
<dbReference type="NCBIfam" id="TIGR00212">
    <property type="entry name" value="hemC"/>
    <property type="match status" value="1"/>
</dbReference>
<organism evidence="11 13">
    <name type="scientific">Moraxella caviae</name>
    <dbReference type="NCBI Taxonomy" id="34060"/>
    <lineage>
        <taxon>Bacteria</taxon>
        <taxon>Pseudomonadati</taxon>
        <taxon>Pseudomonadota</taxon>
        <taxon>Gammaproteobacteria</taxon>
        <taxon>Moraxellales</taxon>
        <taxon>Moraxellaceae</taxon>
        <taxon>Moraxella</taxon>
    </lineage>
</organism>
<dbReference type="InterPro" id="IPR022419">
    <property type="entry name" value="Porphobilin_deaminase_cofac_BS"/>
</dbReference>
<evidence type="ECO:0000256" key="8">
    <source>
        <dbReference type="HAMAP-Rule" id="MF_00260"/>
    </source>
</evidence>
<name>A0A1T0ABY6_9GAMM</name>
<evidence type="ECO:0000259" key="10">
    <source>
        <dbReference type="Pfam" id="PF03900"/>
    </source>
</evidence>
<evidence type="ECO:0000313" key="14">
    <source>
        <dbReference type="Proteomes" id="UP000255279"/>
    </source>
</evidence>
<accession>A0A1T0ABY6</accession>
<comment type="cofactor">
    <cofactor evidence="8">
        <name>dipyrromethane</name>
        <dbReference type="ChEBI" id="CHEBI:60342"/>
    </cofactor>
    <text evidence="8">Binds 1 dipyrromethane group covalently.</text>
</comment>
<dbReference type="InterPro" id="IPR022418">
    <property type="entry name" value="Porphobilinogen_deaminase_C"/>
</dbReference>
<dbReference type="Pfam" id="PF03900">
    <property type="entry name" value="Porphobil_deamC"/>
    <property type="match status" value="1"/>
</dbReference>
<dbReference type="Gene3D" id="3.40.190.10">
    <property type="entry name" value="Periplasmic binding protein-like II"/>
    <property type="match status" value="2"/>
</dbReference>
<dbReference type="InterPro" id="IPR036803">
    <property type="entry name" value="Porphobilinogen_deaminase_C_sf"/>
</dbReference>
<dbReference type="Proteomes" id="UP000255279">
    <property type="component" value="Unassembled WGS sequence"/>
</dbReference>
<dbReference type="PIRSF" id="PIRSF001438">
    <property type="entry name" value="4pyrrol_synth_OHMeBilane_synth"/>
    <property type="match status" value="1"/>
</dbReference>
<keyword evidence="5 8" id="KW-0808">Transferase</keyword>
<evidence type="ECO:0000256" key="5">
    <source>
        <dbReference type="ARBA" id="ARBA00022679"/>
    </source>
</evidence>
<evidence type="ECO:0000256" key="7">
    <source>
        <dbReference type="ARBA" id="ARBA00048169"/>
    </source>
</evidence>
<evidence type="ECO:0000313" key="11">
    <source>
        <dbReference type="EMBL" id="OOR93202.1"/>
    </source>
</evidence>
<reference evidence="11 13" key="1">
    <citation type="submission" date="2017-02" db="EMBL/GenBank/DDBJ databases">
        <title>Draft genome sequence of Moraxella caviae CCUG 355 type strain.</title>
        <authorList>
            <person name="Engstrom-Jakobsson H."/>
            <person name="Salva-Serra F."/>
            <person name="Thorell K."/>
            <person name="Gonzales-Siles L."/>
            <person name="Karlsson R."/>
            <person name="Boulund F."/>
            <person name="Engstrand L."/>
            <person name="Moore E."/>
        </authorList>
    </citation>
    <scope>NUCLEOTIDE SEQUENCE [LARGE SCALE GENOMIC DNA]</scope>
    <source>
        <strain evidence="11 13">CCUG 355</strain>
    </source>
</reference>
<dbReference type="GO" id="GO:0004418">
    <property type="term" value="F:hydroxymethylbilane synthase activity"/>
    <property type="evidence" value="ECO:0007669"/>
    <property type="project" value="UniProtKB-UniRule"/>
</dbReference>
<dbReference type="HAMAP" id="MF_00260">
    <property type="entry name" value="Porphobil_deam"/>
    <property type="match status" value="1"/>
</dbReference>
<evidence type="ECO:0000256" key="3">
    <source>
        <dbReference type="ARBA" id="ARBA00005638"/>
    </source>
</evidence>
<evidence type="ECO:0000313" key="13">
    <source>
        <dbReference type="Proteomes" id="UP000190435"/>
    </source>
</evidence>
<evidence type="ECO:0000256" key="2">
    <source>
        <dbReference type="ARBA" id="ARBA00004735"/>
    </source>
</evidence>
<dbReference type="PRINTS" id="PR00151">
    <property type="entry name" value="PORPHBDMNASE"/>
</dbReference>
<dbReference type="Proteomes" id="UP000190435">
    <property type="component" value="Unassembled WGS sequence"/>
</dbReference>
<comment type="subunit">
    <text evidence="4 8">Monomer.</text>
</comment>
<proteinExistence type="inferred from homology"/>
<evidence type="ECO:0000256" key="6">
    <source>
        <dbReference type="ARBA" id="ARBA00023244"/>
    </source>
</evidence>
<dbReference type="UniPathway" id="UPA00251">
    <property type="reaction ID" value="UER00319"/>
</dbReference>
<dbReference type="PANTHER" id="PTHR11557:SF0">
    <property type="entry name" value="PORPHOBILINOGEN DEAMINASE"/>
    <property type="match status" value="1"/>
</dbReference>
<gene>
    <name evidence="8 12" type="primary">hemC</name>
    <name evidence="11" type="ORF">B0181_00740</name>
    <name evidence="12" type="ORF">NCTC10293_00810</name>
</gene>
<dbReference type="PROSITE" id="PS00533">
    <property type="entry name" value="PORPHOBILINOGEN_DEAM"/>
    <property type="match status" value="1"/>
</dbReference>
<comment type="pathway">
    <text evidence="2">Porphyrin-containing compound metabolism; protoporphyrin-IX biosynthesis; coproporphyrinogen-III from 5-aminolevulinate: step 2/4.</text>
</comment>
<dbReference type="FunFam" id="3.30.160.40:FF:000002">
    <property type="entry name" value="Porphobilinogen deaminase"/>
    <property type="match status" value="1"/>
</dbReference>
<feature type="modified residue" description="S-(dipyrrolylmethanemethyl)cysteine" evidence="8">
    <location>
        <position position="243"/>
    </location>
</feature>
<evidence type="ECO:0000256" key="4">
    <source>
        <dbReference type="ARBA" id="ARBA00011245"/>
    </source>
</evidence>